<proteinExistence type="predicted"/>
<keyword evidence="2" id="KW-1185">Reference proteome</keyword>
<accession>A0AAE0C1S9</accession>
<evidence type="ECO:0000313" key="2">
    <source>
        <dbReference type="Proteomes" id="UP001190700"/>
    </source>
</evidence>
<name>A0AAE0C1S9_9CHLO</name>
<evidence type="ECO:0000313" key="1">
    <source>
        <dbReference type="EMBL" id="KAK3246838.1"/>
    </source>
</evidence>
<comment type="caution">
    <text evidence="1">The sequence shown here is derived from an EMBL/GenBank/DDBJ whole genome shotgun (WGS) entry which is preliminary data.</text>
</comment>
<reference evidence="1 2" key="1">
    <citation type="journal article" date="2015" name="Genome Biol. Evol.">
        <title>Comparative Genomics of a Bacterivorous Green Alga Reveals Evolutionary Causalities and Consequences of Phago-Mixotrophic Mode of Nutrition.</title>
        <authorList>
            <person name="Burns J.A."/>
            <person name="Paasch A."/>
            <person name="Narechania A."/>
            <person name="Kim E."/>
        </authorList>
    </citation>
    <scope>NUCLEOTIDE SEQUENCE [LARGE SCALE GENOMIC DNA]</scope>
    <source>
        <strain evidence="1 2">PLY_AMNH</strain>
    </source>
</reference>
<gene>
    <name evidence="1" type="ORF">CYMTET_43641</name>
</gene>
<dbReference type="EMBL" id="LGRX02029429">
    <property type="protein sequence ID" value="KAK3246838.1"/>
    <property type="molecule type" value="Genomic_DNA"/>
</dbReference>
<dbReference type="AlphaFoldDB" id="A0AAE0C1S9"/>
<protein>
    <submittedName>
        <fullName evidence="1">Uncharacterized protein</fullName>
    </submittedName>
</protein>
<sequence>MEEAAAIGLDIRTMKSAAFSLEGEPSYFADGMPGVWGELDFIDVLGVPVEKAEAVTAEMLKKIGLGWLGTWGLPWLSSGEEARREGVKRLALMDTAWEDAIEETDYATEDGLGGMWGNAV</sequence>
<organism evidence="1 2">
    <name type="scientific">Cymbomonas tetramitiformis</name>
    <dbReference type="NCBI Taxonomy" id="36881"/>
    <lineage>
        <taxon>Eukaryota</taxon>
        <taxon>Viridiplantae</taxon>
        <taxon>Chlorophyta</taxon>
        <taxon>Pyramimonadophyceae</taxon>
        <taxon>Pyramimonadales</taxon>
        <taxon>Pyramimonadaceae</taxon>
        <taxon>Cymbomonas</taxon>
    </lineage>
</organism>
<dbReference type="Proteomes" id="UP001190700">
    <property type="component" value="Unassembled WGS sequence"/>
</dbReference>